<comment type="caution">
    <text evidence="6">The sequence shown here is derived from an EMBL/GenBank/DDBJ whole genome shotgun (WGS) entry which is preliminary data.</text>
</comment>
<dbReference type="InterPro" id="IPR029016">
    <property type="entry name" value="GAF-like_dom_sf"/>
</dbReference>
<reference evidence="6 7" key="1">
    <citation type="submission" date="2016-01" db="EMBL/GenBank/DDBJ databases">
        <authorList>
            <person name="Regsiter A."/>
            <person name="william w."/>
        </authorList>
    </citation>
    <scope>NUCLEOTIDE SEQUENCE [LARGE SCALE GENOMIC DNA]</scope>
    <source>
        <strain evidence="6 7">CFBP 6927</strain>
    </source>
</reference>
<dbReference type="EMBL" id="FBWH01000031">
    <property type="protein sequence ID" value="CUX41768.1"/>
    <property type="molecule type" value="Genomic_DNA"/>
</dbReference>
<evidence type="ECO:0000259" key="4">
    <source>
        <dbReference type="PROSITE" id="PS51077"/>
    </source>
</evidence>
<evidence type="ECO:0000256" key="2">
    <source>
        <dbReference type="ARBA" id="ARBA00023125"/>
    </source>
</evidence>
<feature type="domain" description="IclR-ED" evidence="5">
    <location>
        <begin position="123"/>
        <end position="306"/>
    </location>
</feature>
<dbReference type="PANTHER" id="PTHR30136">
    <property type="entry name" value="HELIX-TURN-HELIX TRANSCRIPTIONAL REGULATOR, ICLR FAMILY"/>
    <property type="match status" value="1"/>
</dbReference>
<evidence type="ECO:0000256" key="3">
    <source>
        <dbReference type="ARBA" id="ARBA00023163"/>
    </source>
</evidence>
<keyword evidence="7" id="KW-1185">Reference proteome</keyword>
<dbReference type="Pfam" id="PF01614">
    <property type="entry name" value="IclR_C"/>
    <property type="match status" value="1"/>
</dbReference>
<sequence length="314" mass="34027">MFHYMELDFTKWNYSLGVTLMSRQMTVDVAMPDLKKPNLRKPDDQKHEAVPGRAQKTETVTGTLGKAVSLLELIAFAEKPMRFTDVVEACGQPRGTVHRQLAHLIAEGLIDHAADQTYAVGLRLLQLAAKAWSGNDLRSVAAPHLAALQDATQESVHLAVLNGGQVTYLDKMEGKQSLRMHSQVGKTSPAYCTGVGKAALSLLPAADLVELAAGLDFHRFTQNTLITPEALIEDVSAIGKNGYGFDLQEHEVGIHCVAAPVRAPGRNFYAAISVTGPAYRVDLKQLRKWGPPVRETADKIAAELACRLSPVADG</sequence>
<dbReference type="InterPro" id="IPR014757">
    <property type="entry name" value="Tscrpt_reg_IclR_C"/>
</dbReference>
<dbReference type="PROSITE" id="PS51078">
    <property type="entry name" value="ICLR_ED"/>
    <property type="match status" value="1"/>
</dbReference>
<dbReference type="PROSITE" id="PS51077">
    <property type="entry name" value="HTH_ICLR"/>
    <property type="match status" value="1"/>
</dbReference>
<dbReference type="InterPro" id="IPR050707">
    <property type="entry name" value="HTH_MetabolicPath_Reg"/>
</dbReference>
<dbReference type="SMART" id="SM00346">
    <property type="entry name" value="HTH_ICLR"/>
    <property type="match status" value="1"/>
</dbReference>
<keyword evidence="2" id="KW-0238">DNA-binding</keyword>
<feature type="domain" description="HTH iclR-type" evidence="4">
    <location>
        <begin position="61"/>
        <end position="122"/>
    </location>
</feature>
<dbReference type="Gene3D" id="3.30.450.40">
    <property type="match status" value="1"/>
</dbReference>
<dbReference type="SUPFAM" id="SSF46785">
    <property type="entry name" value="Winged helix' DNA-binding domain"/>
    <property type="match status" value="1"/>
</dbReference>
<dbReference type="Proteomes" id="UP000191812">
    <property type="component" value="Unassembled WGS sequence"/>
</dbReference>
<keyword evidence="3" id="KW-0804">Transcription</keyword>
<proteinExistence type="predicted"/>
<dbReference type="InterPro" id="IPR036388">
    <property type="entry name" value="WH-like_DNA-bd_sf"/>
</dbReference>
<name>A0ABP2BK04_9HYPH</name>
<evidence type="ECO:0000256" key="1">
    <source>
        <dbReference type="ARBA" id="ARBA00023015"/>
    </source>
</evidence>
<evidence type="ECO:0000313" key="7">
    <source>
        <dbReference type="Proteomes" id="UP000191812"/>
    </source>
</evidence>
<gene>
    <name evidence="6" type="ORF">AGR13a_Cc60016</name>
</gene>
<dbReference type="InterPro" id="IPR036390">
    <property type="entry name" value="WH_DNA-bd_sf"/>
</dbReference>
<organism evidence="6 7">
    <name type="scientific">Agrobacterium genomosp. 13 str. CFBP 6927</name>
    <dbReference type="NCBI Taxonomy" id="1183428"/>
    <lineage>
        <taxon>Bacteria</taxon>
        <taxon>Pseudomonadati</taxon>
        <taxon>Pseudomonadota</taxon>
        <taxon>Alphaproteobacteria</taxon>
        <taxon>Hyphomicrobiales</taxon>
        <taxon>Rhizobiaceae</taxon>
        <taxon>Rhizobium/Agrobacterium group</taxon>
        <taxon>Agrobacterium</taxon>
        <taxon>Agrobacterium tumefaciens complex</taxon>
    </lineage>
</organism>
<evidence type="ECO:0000313" key="6">
    <source>
        <dbReference type="EMBL" id="CUX41768.1"/>
    </source>
</evidence>
<accession>A0ABP2BK04</accession>
<evidence type="ECO:0000259" key="5">
    <source>
        <dbReference type="PROSITE" id="PS51078"/>
    </source>
</evidence>
<dbReference type="Pfam" id="PF09339">
    <property type="entry name" value="HTH_IclR"/>
    <property type="match status" value="1"/>
</dbReference>
<protein>
    <submittedName>
        <fullName evidence="6">IclR family transcriptional regulator</fullName>
    </submittedName>
</protein>
<dbReference type="SUPFAM" id="SSF55781">
    <property type="entry name" value="GAF domain-like"/>
    <property type="match status" value="1"/>
</dbReference>
<keyword evidence="1" id="KW-0805">Transcription regulation</keyword>
<dbReference type="Gene3D" id="1.10.10.10">
    <property type="entry name" value="Winged helix-like DNA-binding domain superfamily/Winged helix DNA-binding domain"/>
    <property type="match status" value="1"/>
</dbReference>
<dbReference type="PANTHER" id="PTHR30136:SF35">
    <property type="entry name" value="HTH-TYPE TRANSCRIPTIONAL REGULATOR RV1719"/>
    <property type="match status" value="1"/>
</dbReference>
<dbReference type="InterPro" id="IPR005471">
    <property type="entry name" value="Tscrpt_reg_IclR_N"/>
</dbReference>